<feature type="region of interest" description="Disordered" evidence="3">
    <location>
        <begin position="234"/>
        <end position="281"/>
    </location>
</feature>
<feature type="compositionally biased region" description="Basic and acidic residues" evidence="3">
    <location>
        <begin position="29"/>
        <end position="41"/>
    </location>
</feature>
<name>A0A7M5U291_9CNID</name>
<feature type="compositionally biased region" description="Basic residues" evidence="3">
    <location>
        <begin position="246"/>
        <end position="256"/>
    </location>
</feature>
<feature type="compositionally biased region" description="Basic and acidic residues" evidence="3">
    <location>
        <begin position="1"/>
        <end position="13"/>
    </location>
</feature>
<reference evidence="4" key="1">
    <citation type="submission" date="2021-01" db="UniProtKB">
        <authorList>
            <consortium name="EnsemblMetazoa"/>
        </authorList>
    </citation>
    <scope>IDENTIFICATION</scope>
</reference>
<dbReference type="InterPro" id="IPR036322">
    <property type="entry name" value="WD40_repeat_dom_sf"/>
</dbReference>
<feature type="compositionally biased region" description="Polar residues" evidence="3">
    <location>
        <begin position="128"/>
        <end position="141"/>
    </location>
</feature>
<dbReference type="Pfam" id="PF00400">
    <property type="entry name" value="WD40"/>
    <property type="match status" value="2"/>
</dbReference>
<feature type="compositionally biased region" description="Polar residues" evidence="3">
    <location>
        <begin position="96"/>
        <end position="105"/>
    </location>
</feature>
<feature type="compositionally biased region" description="Low complexity" evidence="3">
    <location>
        <begin position="54"/>
        <end position="66"/>
    </location>
</feature>
<dbReference type="SUPFAM" id="SSF50978">
    <property type="entry name" value="WD40 repeat-like"/>
    <property type="match status" value="1"/>
</dbReference>
<feature type="region of interest" description="Disordered" evidence="3">
    <location>
        <begin position="1"/>
        <end position="141"/>
    </location>
</feature>
<dbReference type="Proteomes" id="UP000594262">
    <property type="component" value="Unplaced"/>
</dbReference>
<dbReference type="AlphaFoldDB" id="A0A7M5U291"/>
<dbReference type="Gene3D" id="2.130.10.10">
    <property type="entry name" value="YVTN repeat-like/Quinoprotein amine dehydrogenase"/>
    <property type="match status" value="2"/>
</dbReference>
<dbReference type="PANTHER" id="PTHR13211:SF0">
    <property type="entry name" value="TELOMERASE CAJAL BODY PROTEIN 1"/>
    <property type="match status" value="1"/>
</dbReference>
<evidence type="ECO:0000313" key="4">
    <source>
        <dbReference type="EnsemblMetazoa" id="CLYHEMP005225.1"/>
    </source>
</evidence>
<evidence type="ECO:0000313" key="5">
    <source>
        <dbReference type="Proteomes" id="UP000594262"/>
    </source>
</evidence>
<dbReference type="GeneID" id="136818207"/>
<dbReference type="SMART" id="SM00320">
    <property type="entry name" value="WD40"/>
    <property type="match status" value="7"/>
</dbReference>
<evidence type="ECO:0000256" key="1">
    <source>
        <dbReference type="ARBA" id="ARBA00038279"/>
    </source>
</evidence>
<feature type="compositionally biased region" description="Polar residues" evidence="3">
    <location>
        <begin position="581"/>
        <end position="592"/>
    </location>
</feature>
<feature type="region of interest" description="Disordered" evidence="3">
    <location>
        <begin position="424"/>
        <end position="445"/>
    </location>
</feature>
<feature type="compositionally biased region" description="Polar residues" evidence="3">
    <location>
        <begin position="14"/>
        <end position="28"/>
    </location>
</feature>
<protein>
    <recommendedName>
        <fullName evidence="2">WD repeat-containing protein 79</fullName>
    </recommendedName>
</protein>
<feature type="compositionally biased region" description="Basic and acidic residues" evidence="3">
    <location>
        <begin position="473"/>
        <end position="482"/>
    </location>
</feature>
<sequence length="1218" mass="137019">MEEHNKEEKKQISDESPTTTITNDTSKSQQEKIDSTQKEVLEPCSSENMDYHNSTSQEGTETSQTTNISETTDQSSQQSEVTNISETTDQSSQQSEVTNISETTDQSSQQSELTNISETTDQSSQQSEVTRVSETTDTSLTQEAEVDNFNIQPAVCSVCGKEIPNLFDVIDNRTTDTVTHYCERCEVIKQKNEFMFAERQKSVEEVVIVSDEETKKGEKKIEIVNLENIKIKKEGKKRKSQETKHSKPSKVPKKSARQSTKTKTADVITLSSSSSGDDENDDVIIEQGFKRKVHGIFMKPFVSKHKTNDVIEKVDITDEDVKHPKYKLYQNNKEKASKSPISKSSITGSNIASITVEKKDGVSSSKSAVVVSTSPTIKPIILSPITVEDSKDKPVVISPTPIDLDHSLEQPIDDLECHTQNVADNSLPSSLETSSQIEDSTDKVDIDDSDLVIERKVEKQAVEKVITSETEPNTEKIEREEQNDNAIKGSLDDPPNITTVSNVDEGEDFASENTNTISGTKLSEESFGTNKTSNEKNQRNNVETKSLITSSQTSSQDSGKTEVNNQSMESELDETGEKTELSNSKEQNLHSTESTDDEDKELSAQTETTVIPETPPSIVESSSQSNEKNDSHCTTLSKSNDKNESHCTTQSKSNEKNDNHCTTQSKSNDKNESHITTPSQSSSISSILPSLTSDAKDPDNHPCTFKEDSSFSKILSKDVEPGDKTRNTEQDLKPKELNETNNSKTDDETSTRQTSKKKSTTSNKYSGISAFLANFEGHATNNMADEVREEPSLKELTVVEQPTLDEDTRDYQEPMETSEWKSTDWGWIERNERPKLMGVCRKEYHSSFENYLRGSYWSPDGSALLTNSDDNILRIFDTSSLDKQHHEKEENSSDLKPKVRLSEGETVYDVAWYPFMRSQDPDTCCFLATSRDHPVHLWDSNTGRVRCSYRSFDQMDEITSPHSVSFNYDGSKVYCGFNNCIRIFDSNRPGRQFVERSIVRKKTRSRKERQQKSLNQRGIVSSIAFSNQYSGLYALGTFTKTVGLYAANEDEPLFLLREHKGGITHLRFTSDGFYLFSGARKDNELIAWDMRNTSIPLFKMQREVSTNQRILFDIDQTCRYLCSGNTNNEVSVWDINNIMQNVGEEVVKHHPLFSFNAHQDAVNGISIHPTSKYIATTSGQRHFFVNDADSDDDVITMEKTKQKQISHCYDNSLKIWKT</sequence>
<keyword evidence="5" id="KW-1185">Reference proteome</keyword>
<organism evidence="4 5">
    <name type="scientific">Clytia hemisphaerica</name>
    <dbReference type="NCBI Taxonomy" id="252671"/>
    <lineage>
        <taxon>Eukaryota</taxon>
        <taxon>Metazoa</taxon>
        <taxon>Cnidaria</taxon>
        <taxon>Hydrozoa</taxon>
        <taxon>Hydroidolina</taxon>
        <taxon>Leptothecata</taxon>
        <taxon>Obeliida</taxon>
        <taxon>Clytiidae</taxon>
        <taxon>Clytia</taxon>
    </lineage>
</organism>
<dbReference type="RefSeq" id="XP_066930672.1">
    <property type="nucleotide sequence ID" value="XM_067074571.1"/>
</dbReference>
<dbReference type="InterPro" id="IPR001680">
    <property type="entry name" value="WD40_rpt"/>
</dbReference>
<evidence type="ECO:0000256" key="2">
    <source>
        <dbReference type="ARBA" id="ARBA00041558"/>
    </source>
</evidence>
<dbReference type="OrthoDB" id="239865at2759"/>
<feature type="compositionally biased region" description="Polar residues" evidence="3">
    <location>
        <begin position="80"/>
        <end position="89"/>
    </location>
</feature>
<comment type="similarity">
    <text evidence="1">Belongs to the TCAB1 family.</text>
</comment>
<evidence type="ECO:0000256" key="3">
    <source>
        <dbReference type="SAM" id="MobiDB-lite"/>
    </source>
</evidence>
<feature type="compositionally biased region" description="Polar residues" evidence="3">
    <location>
        <begin position="112"/>
        <end position="121"/>
    </location>
</feature>
<proteinExistence type="inferred from homology"/>
<feature type="compositionally biased region" description="Low complexity" evidence="3">
    <location>
        <begin position="674"/>
        <end position="693"/>
    </location>
</feature>
<dbReference type="PANTHER" id="PTHR13211">
    <property type="entry name" value="TELOMERASE CAJAL BODY PROTEIN 1"/>
    <property type="match status" value="1"/>
</dbReference>
<feature type="compositionally biased region" description="Basic and acidic residues" evidence="3">
    <location>
        <begin position="694"/>
        <end position="750"/>
    </location>
</feature>
<dbReference type="InterPro" id="IPR015943">
    <property type="entry name" value="WD40/YVTN_repeat-like_dom_sf"/>
</dbReference>
<feature type="region of interest" description="Disordered" evidence="3">
    <location>
        <begin position="464"/>
        <end position="763"/>
    </location>
</feature>
<dbReference type="InterPro" id="IPR051150">
    <property type="entry name" value="SWT21/TCAB1_mRNA_Telomere"/>
</dbReference>
<feature type="compositionally biased region" description="Polar residues" evidence="3">
    <location>
        <begin position="424"/>
        <end position="438"/>
    </location>
</feature>
<feature type="compositionally biased region" description="Polar residues" evidence="3">
    <location>
        <begin position="539"/>
        <end position="569"/>
    </location>
</feature>
<feature type="compositionally biased region" description="Polar residues" evidence="3">
    <location>
        <begin position="619"/>
        <end position="638"/>
    </location>
</feature>
<accession>A0A7M5U291</accession>
<dbReference type="EnsemblMetazoa" id="CLYHEMT005225.1">
    <property type="protein sequence ID" value="CLYHEMP005225.1"/>
    <property type="gene ID" value="CLYHEMG005225"/>
</dbReference>
<feature type="compositionally biased region" description="Polar residues" evidence="3">
    <location>
        <begin position="511"/>
        <end position="532"/>
    </location>
</feature>